<organism evidence="1 2">
    <name type="scientific">Bacillus badius</name>
    <dbReference type="NCBI Taxonomy" id="1455"/>
    <lineage>
        <taxon>Bacteria</taxon>
        <taxon>Bacillati</taxon>
        <taxon>Bacillota</taxon>
        <taxon>Bacilli</taxon>
        <taxon>Bacillales</taxon>
        <taxon>Bacillaceae</taxon>
        <taxon>Pseudobacillus</taxon>
    </lineage>
</organism>
<sequence length="42" mass="4841">MKKKGKCQTVYARFQKRAAEHSVFGEDDLIRLGHHLALVKET</sequence>
<evidence type="ECO:0008006" key="3">
    <source>
        <dbReference type="Google" id="ProtNLM"/>
    </source>
</evidence>
<proteinExistence type="predicted"/>
<dbReference type="EMBL" id="JXLP01000009">
    <property type="protein sequence ID" value="KIL78733.1"/>
    <property type="molecule type" value="Genomic_DNA"/>
</dbReference>
<accession>A0ABR5AVG4</accession>
<dbReference type="Proteomes" id="UP000031982">
    <property type="component" value="Unassembled WGS sequence"/>
</dbReference>
<name>A0ABR5AVG4_BACBA</name>
<gene>
    <name evidence="1" type="ORF">SD77_4413</name>
</gene>
<comment type="caution">
    <text evidence="1">The sequence shown here is derived from an EMBL/GenBank/DDBJ whole genome shotgun (WGS) entry which is preliminary data.</text>
</comment>
<protein>
    <recommendedName>
        <fullName evidence="3">Mobile element protein</fullName>
    </recommendedName>
</protein>
<evidence type="ECO:0000313" key="2">
    <source>
        <dbReference type="Proteomes" id="UP000031982"/>
    </source>
</evidence>
<keyword evidence="2" id="KW-1185">Reference proteome</keyword>
<reference evidence="1 2" key="1">
    <citation type="submission" date="2015-01" db="EMBL/GenBank/DDBJ databases">
        <title>Genome Assembly of Bacillus badius MTCC 1458.</title>
        <authorList>
            <person name="Verma A."/>
            <person name="Khatri I."/>
            <person name="Mual P."/>
            <person name="Subramanian S."/>
            <person name="Krishnamurthi S."/>
        </authorList>
    </citation>
    <scope>NUCLEOTIDE SEQUENCE [LARGE SCALE GENOMIC DNA]</scope>
    <source>
        <strain evidence="1 2">MTCC 1458</strain>
    </source>
</reference>
<evidence type="ECO:0000313" key="1">
    <source>
        <dbReference type="EMBL" id="KIL78733.1"/>
    </source>
</evidence>